<reference evidence="2" key="1">
    <citation type="journal article" date="2019" name="PLoS Negl. Trop. Dis.">
        <title>Revisiting the worldwide diversity of Leptospira species in the environment.</title>
        <authorList>
            <person name="Vincent A.T."/>
            <person name="Schiettekatte O."/>
            <person name="Bourhy P."/>
            <person name="Veyrier F.J."/>
            <person name="Picardeau M."/>
        </authorList>
    </citation>
    <scope>NUCLEOTIDE SEQUENCE [LARGE SCALE GENOMIC DNA]</scope>
    <source>
        <strain evidence="2">201702406</strain>
    </source>
</reference>
<dbReference type="EMBL" id="RQGU01000117">
    <property type="protein sequence ID" value="TGM16779.1"/>
    <property type="molecule type" value="Genomic_DNA"/>
</dbReference>
<accession>A0ABY2N4C7</accession>
<comment type="caution">
    <text evidence="1">The sequence shown here is derived from an EMBL/GenBank/DDBJ whole genome shotgun (WGS) entry which is preliminary data.</text>
</comment>
<gene>
    <name evidence="1" type="ORF">EHQ82_16895</name>
</gene>
<sequence>MNNEIDTFVKKLKTSINILKTIDPDDQRTMTYNLFNSLTKEQKEALADTSSENWSDFKSKFREYQLSLGFQWTPYQAFAGPLSLDKVFVPDTVLVNLANKYLSSKLKEGTLDSIINENFSEYFSFGISPDLASARRIFSDVDDGTQKFTFITNSNNFKLVTKSYEFPGLSKKSKNKSQENDFCTLIEPILKSRFMNANLRYTQNERQQDKYQNIDFAGYIINDKITNTSIEVIAIEAKPSNSFEKVSEAIRQSINYKQIANIVYILLPMFDSQSFHDLERFEDYRAQCQSHGIGIISVDMDPKDHKPKNVQIVLEPNSFEINKMTLLRNLLDEDLKSLCPLCRKIVGLNNSNCGWQISGPDNEAENILLCMRERLEYSAILEYKQSKLK</sequence>
<dbReference type="Proteomes" id="UP000298057">
    <property type="component" value="Unassembled WGS sequence"/>
</dbReference>
<name>A0ABY2N4C7_9LEPT</name>
<keyword evidence="2" id="KW-1185">Reference proteome</keyword>
<organism evidence="1 2">
    <name type="scientific">Leptospira selangorensis</name>
    <dbReference type="NCBI Taxonomy" id="2484982"/>
    <lineage>
        <taxon>Bacteria</taxon>
        <taxon>Pseudomonadati</taxon>
        <taxon>Spirochaetota</taxon>
        <taxon>Spirochaetia</taxon>
        <taxon>Leptospirales</taxon>
        <taxon>Leptospiraceae</taxon>
        <taxon>Leptospira</taxon>
    </lineage>
</organism>
<evidence type="ECO:0000313" key="2">
    <source>
        <dbReference type="Proteomes" id="UP000298057"/>
    </source>
</evidence>
<protein>
    <submittedName>
        <fullName evidence="1">Uncharacterized protein</fullName>
    </submittedName>
</protein>
<dbReference type="RefSeq" id="WP_135628514.1">
    <property type="nucleotide sequence ID" value="NZ_RQGU01000117.1"/>
</dbReference>
<proteinExistence type="predicted"/>
<evidence type="ECO:0000313" key="1">
    <source>
        <dbReference type="EMBL" id="TGM16779.1"/>
    </source>
</evidence>